<evidence type="ECO:0000256" key="6">
    <source>
        <dbReference type="SAM" id="MobiDB-lite"/>
    </source>
</evidence>
<dbReference type="InParanoid" id="A0A803Y8S5"/>
<dbReference type="AlphaFoldDB" id="A0A803Y8S5"/>
<dbReference type="Proteomes" id="UP000001645">
    <property type="component" value="Unplaced"/>
</dbReference>
<evidence type="ECO:0000256" key="2">
    <source>
        <dbReference type="ARBA" id="ARBA00006839"/>
    </source>
</evidence>
<keyword evidence="8" id="KW-1185">Reference proteome</keyword>
<dbReference type="GeneTree" id="ENSGT00390000003422"/>
<dbReference type="Ensembl" id="ENSMGAT00000023025.1">
    <property type="protein sequence ID" value="ENSMGAP00000028172.1"/>
    <property type="gene ID" value="ENSMGAG00000020207.1"/>
</dbReference>
<sequence length="83" mass="9171">VAAEGRFSPAEIPEPTLAENELRRGVFSGATLQLLCALAAIVPVSRCHKPVSRSWETETWETVQKPKASAARLRKKAKKESKR</sequence>
<keyword evidence="4" id="KW-1133">Transmembrane helix</keyword>
<dbReference type="InterPro" id="IPR009621">
    <property type="entry name" value="UPF0239"/>
</dbReference>
<dbReference type="PANTHER" id="PTHR14409:SF0">
    <property type="entry name" value="PROTEIN MANBAL"/>
    <property type="match status" value="1"/>
</dbReference>
<reference evidence="7" key="3">
    <citation type="submission" date="2025-09" db="UniProtKB">
        <authorList>
            <consortium name="Ensembl"/>
        </authorList>
    </citation>
    <scope>IDENTIFICATION</scope>
</reference>
<name>A0A803Y8S5_MELGA</name>
<comment type="subcellular location">
    <subcellularLocation>
        <location evidence="1">Membrane</location>
        <topology evidence="1">Single-pass membrane protein</topology>
    </subcellularLocation>
</comment>
<keyword evidence="3" id="KW-0812">Transmembrane</keyword>
<keyword evidence="5" id="KW-0472">Membrane</keyword>
<dbReference type="Pfam" id="PF06783">
    <property type="entry name" value="UPF0239"/>
    <property type="match status" value="1"/>
</dbReference>
<evidence type="ECO:0000313" key="8">
    <source>
        <dbReference type="Proteomes" id="UP000001645"/>
    </source>
</evidence>
<comment type="similarity">
    <text evidence="2">Belongs to the UPF0239 family.</text>
</comment>
<dbReference type="PANTHER" id="PTHR14409">
    <property type="entry name" value="MANNOSIDASE, BETA A, LYSOSOMAL-LIKE, MANBAL PROTEIN"/>
    <property type="match status" value="1"/>
</dbReference>
<evidence type="ECO:0000256" key="1">
    <source>
        <dbReference type="ARBA" id="ARBA00004167"/>
    </source>
</evidence>
<reference evidence="7" key="1">
    <citation type="journal article" date="2010" name="PLoS Biol.">
        <title>Multi-platform next-generation sequencing of the domestic turkey (Meleagris gallopavo): genome assembly and analysis.</title>
        <authorList>
            <person name="Dalloul R.A."/>
            <person name="Long J.A."/>
            <person name="Zimin A.V."/>
            <person name="Aslam L."/>
            <person name="Beal K."/>
            <person name="Blomberg L.A."/>
            <person name="Bouffard P."/>
            <person name="Burt D.W."/>
            <person name="Crasta O."/>
            <person name="Crooijmans R.P."/>
            <person name="Cooper K."/>
            <person name="Coulombe R.A."/>
            <person name="De S."/>
            <person name="Delany M.E."/>
            <person name="Dodgson J.B."/>
            <person name="Dong J.J."/>
            <person name="Evans C."/>
            <person name="Frederickson K.M."/>
            <person name="Flicek P."/>
            <person name="Florea L."/>
            <person name="Folkerts O."/>
            <person name="Groenen M.A."/>
            <person name="Harkins T.T."/>
            <person name="Herrero J."/>
            <person name="Hoffmann S."/>
            <person name="Megens H.J."/>
            <person name="Jiang A."/>
            <person name="de Jong P."/>
            <person name="Kaiser P."/>
            <person name="Kim H."/>
            <person name="Kim K.W."/>
            <person name="Kim S."/>
            <person name="Langenberger D."/>
            <person name="Lee M.K."/>
            <person name="Lee T."/>
            <person name="Mane S."/>
            <person name="Marcais G."/>
            <person name="Marz M."/>
            <person name="McElroy A.P."/>
            <person name="Modise T."/>
            <person name="Nefedov M."/>
            <person name="Notredame C."/>
            <person name="Paton I.R."/>
            <person name="Payne W.S."/>
            <person name="Pertea G."/>
            <person name="Prickett D."/>
            <person name="Puiu D."/>
            <person name="Qioa D."/>
            <person name="Raineri E."/>
            <person name="Ruffier M."/>
            <person name="Salzberg S.L."/>
            <person name="Schatz M.C."/>
            <person name="Scheuring C."/>
            <person name="Schmidt C.J."/>
            <person name="Schroeder S."/>
            <person name="Searle S.M."/>
            <person name="Smith E.J."/>
            <person name="Smith J."/>
            <person name="Sonstegard T.S."/>
            <person name="Stadler P.F."/>
            <person name="Tafer H."/>
            <person name="Tu Z.J."/>
            <person name="Van Tassell C.P."/>
            <person name="Vilella A.J."/>
            <person name="Williams K.P."/>
            <person name="Yorke J.A."/>
            <person name="Zhang L."/>
            <person name="Zhang H.B."/>
            <person name="Zhang X."/>
            <person name="Zhang Y."/>
            <person name="Reed K.M."/>
        </authorList>
    </citation>
    <scope>NUCLEOTIDE SEQUENCE [LARGE SCALE GENOMIC DNA]</scope>
</reference>
<evidence type="ECO:0000256" key="3">
    <source>
        <dbReference type="ARBA" id="ARBA00022692"/>
    </source>
</evidence>
<evidence type="ECO:0000256" key="5">
    <source>
        <dbReference type="ARBA" id="ARBA00023136"/>
    </source>
</evidence>
<evidence type="ECO:0000256" key="4">
    <source>
        <dbReference type="ARBA" id="ARBA00022989"/>
    </source>
</evidence>
<proteinExistence type="inferred from homology"/>
<reference evidence="7" key="2">
    <citation type="submission" date="2025-08" db="UniProtKB">
        <authorList>
            <consortium name="Ensembl"/>
        </authorList>
    </citation>
    <scope>IDENTIFICATION</scope>
</reference>
<accession>A0A803Y8S5</accession>
<feature type="region of interest" description="Disordered" evidence="6">
    <location>
        <begin position="58"/>
        <end position="83"/>
    </location>
</feature>
<feature type="compositionally biased region" description="Basic residues" evidence="6">
    <location>
        <begin position="72"/>
        <end position="83"/>
    </location>
</feature>
<organism evidence="7 8">
    <name type="scientific">Meleagris gallopavo</name>
    <name type="common">Wild turkey</name>
    <dbReference type="NCBI Taxonomy" id="9103"/>
    <lineage>
        <taxon>Eukaryota</taxon>
        <taxon>Metazoa</taxon>
        <taxon>Chordata</taxon>
        <taxon>Craniata</taxon>
        <taxon>Vertebrata</taxon>
        <taxon>Euteleostomi</taxon>
        <taxon>Archelosauria</taxon>
        <taxon>Archosauria</taxon>
        <taxon>Dinosauria</taxon>
        <taxon>Saurischia</taxon>
        <taxon>Theropoda</taxon>
        <taxon>Coelurosauria</taxon>
        <taxon>Aves</taxon>
        <taxon>Neognathae</taxon>
        <taxon>Galloanserae</taxon>
        <taxon>Galliformes</taxon>
        <taxon>Phasianidae</taxon>
        <taxon>Meleagridinae</taxon>
        <taxon>Meleagris</taxon>
    </lineage>
</organism>
<dbReference type="GO" id="GO:0016020">
    <property type="term" value="C:membrane"/>
    <property type="evidence" value="ECO:0007669"/>
    <property type="project" value="UniProtKB-SubCell"/>
</dbReference>
<evidence type="ECO:0000313" key="7">
    <source>
        <dbReference type="Ensembl" id="ENSMGAP00000028172.1"/>
    </source>
</evidence>
<protein>
    <submittedName>
        <fullName evidence="7">Uncharacterized protein</fullName>
    </submittedName>
</protein>